<evidence type="ECO:0000313" key="4">
    <source>
        <dbReference type="Proteomes" id="UP000193986"/>
    </source>
</evidence>
<feature type="compositionally biased region" description="Polar residues" evidence="1">
    <location>
        <begin position="417"/>
        <end position="442"/>
    </location>
</feature>
<feature type="domain" description="Gfd2/YDR514C-like C-terminal" evidence="2">
    <location>
        <begin position="217"/>
        <end position="371"/>
    </location>
</feature>
<sequence length="656" mass="71396">MDSTRYGNATHFDVDLHSIYAAYLGLFEGEGTDWWDKSWGGYFATFNDFLGFGWEVMVVVDSSTGRPHIAVSRDQIASFAKMIRTRFGESLPKDPPTTLPLDPVSTRNLSLRRLITLNDLASFRKLAQTLPAAELNYLRSRVRSGQVGVAEQLFYAGGVAGERDTGGVGVRDNGVGYSWACVKTTWWEKGGAPQGLVPGQGRSHAKGPGGSMASCPQENYRKSHFIIEEWVDKRTNTNPANYPRNYGFGKSRYVAEKDIERIVDATVGALASQENDSNPNTLILLSIGEPAVLPVPASSTLPHNILHLDVLALEFQLLRRAQQQGHPGAPDRQQPLTSLAALLQTLQIPVPPFTPLGNAGNDAFYTVLAFQKLLMAETRLPDILFSQPETFMSGYGYGVPFPQYPMLPPAAPYAGLNRSSSSQPTLYPTGTFPSMSSLQVSRRVSDQPRPRPASFGDSFAQELPRRETPELTQANGSVASTVKRQRQILPRSQTVFWDDAEYAGAVPSRDSSPRSVDKRPNLTGDAPRGRSSIAPPSDIRPHFPVSASSRSISWDEGIQPRLPGSGATRDRSSARAESSRTRPSNLNGSSGSIHREGLSASGDSSTKLSSEGQSNKSSGEIKDLVSTGEKARDKGKVKSDKSMKNLPQALARFWIG</sequence>
<reference evidence="3 4" key="1">
    <citation type="submission" date="2016-07" db="EMBL/GenBank/DDBJ databases">
        <title>Pervasive Adenine N6-methylation of Active Genes in Fungi.</title>
        <authorList>
            <consortium name="DOE Joint Genome Institute"/>
            <person name="Mondo S.J."/>
            <person name="Dannebaum R.O."/>
            <person name="Kuo R.C."/>
            <person name="Labutti K."/>
            <person name="Haridas S."/>
            <person name="Kuo A."/>
            <person name="Salamov A."/>
            <person name="Ahrendt S.R."/>
            <person name="Lipzen A."/>
            <person name="Sullivan W."/>
            <person name="Andreopoulos W.B."/>
            <person name="Clum A."/>
            <person name="Lindquist E."/>
            <person name="Daum C."/>
            <person name="Ramamoorthy G.K."/>
            <person name="Gryganskyi A."/>
            <person name="Culley D."/>
            <person name="Magnuson J.K."/>
            <person name="James T.Y."/>
            <person name="O'Malley M.A."/>
            <person name="Stajich J.E."/>
            <person name="Spatafora J.W."/>
            <person name="Visel A."/>
            <person name="Grigoriev I.V."/>
        </authorList>
    </citation>
    <scope>NUCLEOTIDE SEQUENCE [LARGE SCALE GENOMIC DNA]</scope>
    <source>
        <strain evidence="3 4">68-887.2</strain>
    </source>
</reference>
<evidence type="ECO:0000259" key="2">
    <source>
        <dbReference type="Pfam" id="PF21762"/>
    </source>
</evidence>
<dbReference type="InterPro" id="IPR040151">
    <property type="entry name" value="Gfd2/YDR514C-like"/>
</dbReference>
<feature type="compositionally biased region" description="Basic and acidic residues" evidence="1">
    <location>
        <begin position="511"/>
        <end position="520"/>
    </location>
</feature>
<dbReference type="AlphaFoldDB" id="A0A1Y2BFJ2"/>
<dbReference type="Proteomes" id="UP000193986">
    <property type="component" value="Unassembled WGS sequence"/>
</dbReference>
<feature type="compositionally biased region" description="Basic and acidic residues" evidence="1">
    <location>
        <begin position="619"/>
        <end position="643"/>
    </location>
</feature>
<dbReference type="InParanoid" id="A0A1Y2BFJ2"/>
<evidence type="ECO:0000256" key="1">
    <source>
        <dbReference type="SAM" id="MobiDB-lite"/>
    </source>
</evidence>
<feature type="region of interest" description="Disordered" evidence="1">
    <location>
        <begin position="505"/>
        <end position="646"/>
    </location>
</feature>
<name>A0A1Y2BFJ2_9TREE</name>
<feature type="compositionally biased region" description="Polar residues" evidence="1">
    <location>
        <begin position="470"/>
        <end position="482"/>
    </location>
</feature>
<keyword evidence="4" id="KW-1185">Reference proteome</keyword>
<dbReference type="InterPro" id="IPR048519">
    <property type="entry name" value="Gfd2/YDR514C-like_C"/>
</dbReference>
<dbReference type="Pfam" id="PF21762">
    <property type="entry name" value="DEDDh_C"/>
    <property type="match status" value="1"/>
</dbReference>
<feature type="region of interest" description="Disordered" evidence="1">
    <location>
        <begin position="416"/>
        <end position="485"/>
    </location>
</feature>
<feature type="compositionally biased region" description="Polar residues" evidence="1">
    <location>
        <begin position="601"/>
        <end position="618"/>
    </location>
</feature>
<dbReference type="PANTHER" id="PTHR28083">
    <property type="entry name" value="GOOD FOR FULL DBP5 ACTIVITY PROTEIN 2"/>
    <property type="match status" value="1"/>
</dbReference>
<organism evidence="3 4">
    <name type="scientific">Naematelia encephala</name>
    <dbReference type="NCBI Taxonomy" id="71784"/>
    <lineage>
        <taxon>Eukaryota</taxon>
        <taxon>Fungi</taxon>
        <taxon>Dikarya</taxon>
        <taxon>Basidiomycota</taxon>
        <taxon>Agaricomycotina</taxon>
        <taxon>Tremellomycetes</taxon>
        <taxon>Tremellales</taxon>
        <taxon>Naemateliaceae</taxon>
        <taxon>Naematelia</taxon>
    </lineage>
</organism>
<accession>A0A1Y2BFJ2</accession>
<dbReference type="STRING" id="71784.A0A1Y2BFJ2"/>
<comment type="caution">
    <text evidence="3">The sequence shown here is derived from an EMBL/GenBank/DDBJ whole genome shotgun (WGS) entry which is preliminary data.</text>
</comment>
<protein>
    <recommendedName>
        <fullName evidence="2">Gfd2/YDR514C-like C-terminal domain-containing protein</fullName>
    </recommendedName>
</protein>
<dbReference type="PANTHER" id="PTHR28083:SF1">
    <property type="entry name" value="GOOD FOR FULL DBP5 ACTIVITY PROTEIN 2"/>
    <property type="match status" value="1"/>
</dbReference>
<proteinExistence type="predicted"/>
<dbReference type="GO" id="GO:0005634">
    <property type="term" value="C:nucleus"/>
    <property type="evidence" value="ECO:0007669"/>
    <property type="project" value="TreeGrafter"/>
</dbReference>
<evidence type="ECO:0000313" key="3">
    <source>
        <dbReference type="EMBL" id="ORY32855.1"/>
    </source>
</evidence>
<dbReference type="EMBL" id="MCFC01000008">
    <property type="protein sequence ID" value="ORY32855.1"/>
    <property type="molecule type" value="Genomic_DNA"/>
</dbReference>
<dbReference type="OrthoDB" id="5953249at2759"/>
<gene>
    <name evidence="3" type="ORF">BCR39DRAFT_557413</name>
</gene>
<feature type="compositionally biased region" description="Basic and acidic residues" evidence="1">
    <location>
        <begin position="568"/>
        <end position="580"/>
    </location>
</feature>